<gene>
    <name evidence="2" type="ORF">HMPREF0444_0139</name>
</gene>
<dbReference type="eggNOG" id="COG1764">
    <property type="taxonomic scope" value="Bacteria"/>
</dbReference>
<dbReference type="InterPro" id="IPR003718">
    <property type="entry name" value="OsmC/Ohr_fam"/>
</dbReference>
<protein>
    <submittedName>
        <fullName evidence="2">OsmC-like protein</fullName>
    </submittedName>
</protein>
<dbReference type="PANTHER" id="PTHR33797">
    <property type="entry name" value="ORGANIC HYDROPEROXIDE RESISTANCE PROTEIN-LIKE"/>
    <property type="match status" value="1"/>
</dbReference>
<dbReference type="Gene3D" id="3.30.300.20">
    <property type="match status" value="1"/>
</dbReference>
<dbReference type="InterPro" id="IPR015946">
    <property type="entry name" value="KH_dom-like_a/b"/>
</dbReference>
<dbReference type="Proteomes" id="UP000005926">
    <property type="component" value="Unassembled WGS sequence"/>
</dbReference>
<dbReference type="PANTHER" id="PTHR33797:SF2">
    <property type="entry name" value="ORGANIC HYDROPEROXIDE RESISTANCE PROTEIN-LIKE"/>
    <property type="match status" value="1"/>
</dbReference>
<dbReference type="HOGENOM" id="CLU_106355_4_0_9"/>
<dbReference type="AlphaFoldDB" id="C8NDZ4"/>
<dbReference type="InterPro" id="IPR019953">
    <property type="entry name" value="OHR"/>
</dbReference>
<dbReference type="SUPFAM" id="SSF82784">
    <property type="entry name" value="OsmC-like"/>
    <property type="match status" value="1"/>
</dbReference>
<name>C8NDZ4_9LACT</name>
<comment type="similarity">
    <text evidence="1">Belongs to the OsmC/Ohr family.</text>
</comment>
<proteinExistence type="inferred from homology"/>
<dbReference type="Pfam" id="PF02566">
    <property type="entry name" value="OsmC"/>
    <property type="match status" value="1"/>
</dbReference>
<organism evidence="2 3">
    <name type="scientific">Granulicatella adiacens ATCC 49175</name>
    <dbReference type="NCBI Taxonomy" id="638301"/>
    <lineage>
        <taxon>Bacteria</taxon>
        <taxon>Bacillati</taxon>
        <taxon>Bacillota</taxon>
        <taxon>Bacilli</taxon>
        <taxon>Lactobacillales</taxon>
        <taxon>Carnobacteriaceae</taxon>
        <taxon>Granulicatella</taxon>
    </lineage>
</organism>
<dbReference type="STRING" id="638301.HMPREF0444_0139"/>
<sequence>MIAFFVTNVLFFNHKNIRGDFMEKIIYTTTAVNVDALNGKSFIEGNGDKNWEVEISSPLSEKKGTNPEQLFALAYATCLNASIGIVEKGLNLEHQCRVEVKVDLTKDPVGEGYLFLPSVRVLMPTREEKLAKEILEAAERVCPIQKLLQGVNVPPVELVTVNG</sequence>
<dbReference type="EMBL" id="ACKZ01000007">
    <property type="protein sequence ID" value="EEW38146.1"/>
    <property type="molecule type" value="Genomic_DNA"/>
</dbReference>
<accession>C8NDZ4</accession>
<dbReference type="InterPro" id="IPR036102">
    <property type="entry name" value="OsmC/Ohrsf"/>
</dbReference>
<evidence type="ECO:0000256" key="1">
    <source>
        <dbReference type="ARBA" id="ARBA00007378"/>
    </source>
</evidence>
<evidence type="ECO:0000313" key="2">
    <source>
        <dbReference type="EMBL" id="EEW38146.1"/>
    </source>
</evidence>
<keyword evidence="3" id="KW-1185">Reference proteome</keyword>
<evidence type="ECO:0000313" key="3">
    <source>
        <dbReference type="Proteomes" id="UP000005926"/>
    </source>
</evidence>
<dbReference type="GO" id="GO:0006979">
    <property type="term" value="P:response to oxidative stress"/>
    <property type="evidence" value="ECO:0007669"/>
    <property type="project" value="InterPro"/>
</dbReference>
<reference evidence="2 3" key="1">
    <citation type="submission" date="2009-08" db="EMBL/GenBank/DDBJ databases">
        <authorList>
            <person name="Muzny D."/>
            <person name="Qin X."/>
            <person name="Deng J."/>
            <person name="Jiang H."/>
            <person name="Liu Y."/>
            <person name="Qu J."/>
            <person name="Song X.-Z."/>
            <person name="Zhang L."/>
            <person name="Thornton R."/>
            <person name="Coyle M."/>
            <person name="Francisco L."/>
            <person name="Jackson L."/>
            <person name="Javaid M."/>
            <person name="Korchina V."/>
            <person name="Kovar C."/>
            <person name="Mata R."/>
            <person name="Mathew T."/>
            <person name="Ngo R."/>
            <person name="Nguyen L."/>
            <person name="Nguyen N."/>
            <person name="Okwuonu G."/>
            <person name="Ongeri F."/>
            <person name="Pham C."/>
            <person name="Simmons D."/>
            <person name="Wilczek-Boney K."/>
            <person name="Hale W."/>
            <person name="Jakkamsetti A."/>
            <person name="Pham P."/>
            <person name="Ruth R."/>
            <person name="San Lucas F."/>
            <person name="Warren J."/>
            <person name="Zhang J."/>
            <person name="Zhao Z."/>
            <person name="Zhou C."/>
            <person name="Zhu D."/>
            <person name="Lee S."/>
            <person name="Bess C."/>
            <person name="Blankenburg K."/>
            <person name="Forbes L."/>
            <person name="Fu Q."/>
            <person name="Gubbala S."/>
            <person name="Hirani K."/>
            <person name="Jayaseelan J.C."/>
            <person name="Lara F."/>
            <person name="Munidasa M."/>
            <person name="Palculict T."/>
            <person name="Patil S."/>
            <person name="Pu L.-L."/>
            <person name="Saada N."/>
            <person name="Tang L."/>
            <person name="Weissenberger G."/>
            <person name="Zhu Y."/>
            <person name="Hemphill L."/>
            <person name="Shang Y."/>
            <person name="Youmans B."/>
            <person name="Ayvaz T."/>
            <person name="Ross M."/>
            <person name="Santibanez J."/>
            <person name="Aqrawi P."/>
            <person name="Gross S."/>
            <person name="Joshi V."/>
            <person name="Fowler G."/>
            <person name="Nazareth L."/>
            <person name="Reid J."/>
            <person name="Worley K."/>
            <person name="Petrosino J."/>
            <person name="Highlander S."/>
            <person name="Gibbs R."/>
        </authorList>
    </citation>
    <scope>NUCLEOTIDE SEQUENCE [LARGE SCALE GENOMIC DNA]</scope>
    <source>
        <strain evidence="2 3">ATCC 49175</strain>
    </source>
</reference>
<comment type="caution">
    <text evidence="2">The sequence shown here is derived from an EMBL/GenBank/DDBJ whole genome shotgun (WGS) entry which is preliminary data.</text>
</comment>